<protein>
    <submittedName>
        <fullName evidence="1">Uncharacterized protein</fullName>
    </submittedName>
</protein>
<name>A0A9W9Y8N3_9CNID</name>
<comment type="caution">
    <text evidence="1">The sequence shown here is derived from an EMBL/GenBank/DDBJ whole genome shotgun (WGS) entry which is preliminary data.</text>
</comment>
<accession>A0A9W9Y8N3</accession>
<dbReference type="AlphaFoldDB" id="A0A9W9Y8N3"/>
<organism evidence="1 2">
    <name type="scientific">Desmophyllum pertusum</name>
    <dbReference type="NCBI Taxonomy" id="174260"/>
    <lineage>
        <taxon>Eukaryota</taxon>
        <taxon>Metazoa</taxon>
        <taxon>Cnidaria</taxon>
        <taxon>Anthozoa</taxon>
        <taxon>Hexacorallia</taxon>
        <taxon>Scleractinia</taxon>
        <taxon>Caryophylliina</taxon>
        <taxon>Caryophylliidae</taxon>
        <taxon>Desmophyllum</taxon>
    </lineage>
</organism>
<proteinExistence type="predicted"/>
<sequence>MASEEGGNIDELKKFKRRCLTFLTKVKVPARWKGSTTAFKLHKDHETYRYRENLLRIFIGKKESEGFALTHDSQKQFFEELECFSNSAETRITYFSEKRDKNNSSPTVYDLFGQGDVKLQGVVVRKTDQNAWVLVEKECVPSRKIEQKELILDLQARRDEDDFSTGFPLKEGDILEVTECKRGTETALEPDVISCYYLCESEINAFLEHMLKVLQSDGSTAAVTELIIRCHAAWDYTLQLSKEQCNNQIAQNVLYIIDKICSSAQGPMPQGVEEIVQQFAKSAFFKSILPNVVENTAKESCSSQSFKMLQNILEHVLTVSPASGPRVLPMAKVLASSLVKNSRGQSAIDFMEKLSMTIAIEVPGVHTDLEALSWRELPLLPVSEEIQSDTCRIETNDLPVIREEGKYQSEEEYLNTYFRLLREECFHKLRKGISEFTKKGKCDSKDVMIYRIALKGLSTLHREYSPTTMSIELEFKLDSQERIDWGSTSWHMFGNLLCISFDESFEHPVWAMVENVKLSEGQRFLLSLNVTT</sequence>
<evidence type="ECO:0000313" key="1">
    <source>
        <dbReference type="EMBL" id="KAJ7323761.1"/>
    </source>
</evidence>
<gene>
    <name evidence="1" type="ORF">OS493_030887</name>
</gene>
<reference evidence="1" key="1">
    <citation type="submission" date="2023-01" db="EMBL/GenBank/DDBJ databases">
        <title>Genome assembly of the deep-sea coral Lophelia pertusa.</title>
        <authorList>
            <person name="Herrera S."/>
            <person name="Cordes E."/>
        </authorList>
    </citation>
    <scope>NUCLEOTIDE SEQUENCE</scope>
    <source>
        <strain evidence="1">USNM1676648</strain>
        <tissue evidence="1">Polyp</tissue>
    </source>
</reference>
<dbReference type="OrthoDB" id="5989625at2759"/>
<evidence type="ECO:0000313" key="2">
    <source>
        <dbReference type="Proteomes" id="UP001163046"/>
    </source>
</evidence>
<dbReference type="EMBL" id="MU827811">
    <property type="protein sequence ID" value="KAJ7323761.1"/>
    <property type="molecule type" value="Genomic_DNA"/>
</dbReference>
<keyword evidence="2" id="KW-1185">Reference proteome</keyword>
<dbReference type="Proteomes" id="UP001163046">
    <property type="component" value="Unassembled WGS sequence"/>
</dbReference>